<name>A0A382EJH7_9ZZZZ</name>
<gene>
    <name evidence="1" type="ORF">METZ01_LOCUS203068</name>
</gene>
<protein>
    <submittedName>
        <fullName evidence="1">Uncharacterized protein</fullName>
    </submittedName>
</protein>
<dbReference type="EMBL" id="UINC01044577">
    <property type="protein sequence ID" value="SVB50214.1"/>
    <property type="molecule type" value="Genomic_DNA"/>
</dbReference>
<accession>A0A382EJH7</accession>
<reference evidence="1" key="1">
    <citation type="submission" date="2018-05" db="EMBL/GenBank/DDBJ databases">
        <authorList>
            <person name="Lanie J.A."/>
            <person name="Ng W.-L."/>
            <person name="Kazmierczak K.M."/>
            <person name="Andrzejewski T.M."/>
            <person name="Davidsen T.M."/>
            <person name="Wayne K.J."/>
            <person name="Tettelin H."/>
            <person name="Glass J.I."/>
            <person name="Rusch D."/>
            <person name="Podicherti R."/>
            <person name="Tsui H.-C.T."/>
            <person name="Winkler M.E."/>
        </authorList>
    </citation>
    <scope>NUCLEOTIDE SEQUENCE</scope>
</reference>
<evidence type="ECO:0000313" key="1">
    <source>
        <dbReference type="EMBL" id="SVB50214.1"/>
    </source>
</evidence>
<organism evidence="1">
    <name type="scientific">marine metagenome</name>
    <dbReference type="NCBI Taxonomy" id="408172"/>
    <lineage>
        <taxon>unclassified sequences</taxon>
        <taxon>metagenomes</taxon>
        <taxon>ecological metagenomes</taxon>
    </lineage>
</organism>
<dbReference type="AlphaFoldDB" id="A0A382EJH7"/>
<sequence length="26" mass="3064">MNDQLIKPKMMELVEQDLAILNIIHL</sequence>
<proteinExistence type="predicted"/>